<name>A0AA38HFG4_9TREE</name>
<dbReference type="PANTHER" id="PTHR46825">
    <property type="entry name" value="D-ALANYL-D-ALANINE-CARBOXYPEPTIDASE/ENDOPEPTIDASE AMPH"/>
    <property type="match status" value="1"/>
</dbReference>
<reference evidence="3" key="1">
    <citation type="journal article" date="2022" name="G3 (Bethesda)">
        <title>High quality genome of the basidiomycete yeast Dioszegia hungarica PDD-24b-2 isolated from cloud water.</title>
        <authorList>
            <person name="Jarrige D."/>
            <person name="Haridas S."/>
            <person name="Bleykasten-Grosshans C."/>
            <person name="Joly M."/>
            <person name="Nadalig T."/>
            <person name="Sancelme M."/>
            <person name="Vuilleumier S."/>
            <person name="Grigoriev I.V."/>
            <person name="Amato P."/>
            <person name="Bringel F."/>
        </authorList>
    </citation>
    <scope>NUCLEOTIDE SEQUENCE</scope>
    <source>
        <strain evidence="3">PDD-24b-2</strain>
    </source>
</reference>
<evidence type="ECO:0000313" key="4">
    <source>
        <dbReference type="Proteomes" id="UP001164286"/>
    </source>
</evidence>
<feature type="domain" description="Beta-lactamase-related" evidence="2">
    <location>
        <begin position="51"/>
        <end position="343"/>
    </location>
</feature>
<evidence type="ECO:0000256" key="1">
    <source>
        <dbReference type="ARBA" id="ARBA00038215"/>
    </source>
</evidence>
<dbReference type="GeneID" id="77729753"/>
<dbReference type="InterPro" id="IPR050491">
    <property type="entry name" value="AmpC-like"/>
</dbReference>
<dbReference type="AlphaFoldDB" id="A0AA38HFG4"/>
<accession>A0AA38HFG4</accession>
<dbReference type="Proteomes" id="UP001164286">
    <property type="component" value="Unassembled WGS sequence"/>
</dbReference>
<dbReference type="Pfam" id="PF00144">
    <property type="entry name" value="Beta-lactamase"/>
    <property type="match status" value="1"/>
</dbReference>
<organism evidence="3 4">
    <name type="scientific">Dioszegia hungarica</name>
    <dbReference type="NCBI Taxonomy" id="4972"/>
    <lineage>
        <taxon>Eukaryota</taxon>
        <taxon>Fungi</taxon>
        <taxon>Dikarya</taxon>
        <taxon>Basidiomycota</taxon>
        <taxon>Agaricomycotina</taxon>
        <taxon>Tremellomycetes</taxon>
        <taxon>Tremellales</taxon>
        <taxon>Bulleribasidiaceae</taxon>
        <taxon>Dioszegia</taxon>
    </lineage>
</organism>
<dbReference type="InterPro" id="IPR001466">
    <property type="entry name" value="Beta-lactam-related"/>
</dbReference>
<dbReference type="EMBL" id="JAKWFO010000001">
    <property type="protein sequence ID" value="KAI9639067.1"/>
    <property type="molecule type" value="Genomic_DNA"/>
</dbReference>
<evidence type="ECO:0000313" key="3">
    <source>
        <dbReference type="EMBL" id="KAI9639067.1"/>
    </source>
</evidence>
<keyword evidence="4" id="KW-1185">Reference proteome</keyword>
<evidence type="ECO:0000259" key="2">
    <source>
        <dbReference type="Pfam" id="PF00144"/>
    </source>
</evidence>
<comment type="similarity">
    <text evidence="1">Belongs to the peptidase S12 family.</text>
</comment>
<dbReference type="RefSeq" id="XP_052948844.1">
    <property type="nucleotide sequence ID" value="XM_053090548.1"/>
</dbReference>
<protein>
    <submittedName>
        <fullName evidence="3">Beta-lactamase/transpeptidase-like protein</fullName>
    </submittedName>
</protein>
<dbReference type="SUPFAM" id="SSF56601">
    <property type="entry name" value="beta-lactamase/transpeptidase-like"/>
    <property type="match status" value="1"/>
</dbReference>
<gene>
    <name evidence="3" type="ORF">MKK02DRAFT_39344</name>
</gene>
<dbReference type="InterPro" id="IPR012338">
    <property type="entry name" value="Beta-lactam/transpept-like"/>
</dbReference>
<sequence length="512" mass="56518">MEDKTLTPDFVADVVRAMQKWDIQKCAVVVVPMEMGMGPPAGRFFGGRDADQVTRRTAFPLASGAKHITALALHLALTRLGLSFKTKVVDILPEFGLQDGKEGKEVTVEDLLCHRTGLPGWDGMYKPGLSEDFLNKIKHPPIPPLPPSGIRPFQYNSLMFDVAARIVQRLTDKRIDEFVREEFFDPLQLKASYHADRIEEKADGSWTRIGMGKAKVTEFPVDREVEISVEVKESGADIVEKGVEVDYGIEKCGEAWGAGRVWMNSDDLIRWLVCAPKMPGFDNVATPRSTDPDDGLFFPDEAQGYGLGLRVFKHRGVDGYAHQIAWLPKLKAGFAVLSNSDVGGTFLRSLVACRLIEAAADLEKKDWFDIVDARYTAYISPQPWMDPISGSSLSNGNISPIAGKWAHPAYGTWMIWATDLVSVRPALGTLPYFPELSGPCKRIFTPVATVDGQDGEARYAGCYECKLGGKVYYGMPFEVVIRNEGGLMEVRGMSGAEGEGQDELCPLVFVRQ</sequence>
<proteinExistence type="inferred from homology"/>
<comment type="caution">
    <text evidence="3">The sequence shown here is derived from an EMBL/GenBank/DDBJ whole genome shotgun (WGS) entry which is preliminary data.</text>
</comment>
<dbReference type="PANTHER" id="PTHR46825:SF15">
    <property type="entry name" value="BETA-LACTAMASE-RELATED DOMAIN-CONTAINING PROTEIN"/>
    <property type="match status" value="1"/>
</dbReference>
<dbReference type="Gene3D" id="3.40.710.10">
    <property type="entry name" value="DD-peptidase/beta-lactamase superfamily"/>
    <property type="match status" value="1"/>
</dbReference>